<keyword evidence="2" id="KW-1185">Reference proteome</keyword>
<dbReference type="HOGENOM" id="CLU_2648525_0_0_7"/>
<dbReference type="Proteomes" id="UP000000739">
    <property type="component" value="Chromosome"/>
</dbReference>
<organism evidence="1 2">
    <name type="scientific">Desulfatibacillum aliphaticivorans</name>
    <dbReference type="NCBI Taxonomy" id="218208"/>
    <lineage>
        <taxon>Bacteria</taxon>
        <taxon>Pseudomonadati</taxon>
        <taxon>Thermodesulfobacteriota</taxon>
        <taxon>Desulfobacteria</taxon>
        <taxon>Desulfobacterales</taxon>
        <taxon>Desulfatibacillaceae</taxon>
        <taxon>Desulfatibacillum</taxon>
    </lineage>
</organism>
<dbReference type="RefSeq" id="WP_015947145.1">
    <property type="nucleotide sequence ID" value="NC_011768.1"/>
</dbReference>
<evidence type="ECO:0000313" key="1">
    <source>
        <dbReference type="EMBL" id="ACL04071.1"/>
    </source>
</evidence>
<reference evidence="1 2" key="1">
    <citation type="journal article" date="2012" name="Environ. Microbiol.">
        <title>The genome sequence of Desulfatibacillum alkenivorans AK-01: a blueprint for anaerobic alkane oxidation.</title>
        <authorList>
            <person name="Callaghan A.V."/>
            <person name="Morris B.E."/>
            <person name="Pereira I.A."/>
            <person name="McInerney M.J."/>
            <person name="Austin R.N."/>
            <person name="Groves J.T."/>
            <person name="Kukor J.J."/>
            <person name="Suflita J.M."/>
            <person name="Young L.Y."/>
            <person name="Zylstra G.J."/>
            <person name="Wawrik B."/>
        </authorList>
    </citation>
    <scope>NUCLEOTIDE SEQUENCE [LARGE SCALE GENOMIC DNA]</scope>
    <source>
        <strain evidence="1 2">AK-01</strain>
    </source>
</reference>
<evidence type="ECO:0000313" key="2">
    <source>
        <dbReference type="Proteomes" id="UP000000739"/>
    </source>
</evidence>
<sequence length="76" mass="8611">MENFEYDVTFYPQKAFSKVVAFCNESGGCTLDKVPESQWSALNAVLNEKGAQGWELVQVGFGKDGCMAIWKRRRQD</sequence>
<protein>
    <recommendedName>
        <fullName evidence="3">DUF4177 domain-containing protein</fullName>
    </recommendedName>
</protein>
<gene>
    <name evidence="1" type="ordered locus">Dalk_2378</name>
</gene>
<name>B8FAY5_DESAL</name>
<proteinExistence type="predicted"/>
<dbReference type="KEGG" id="dal:Dalk_2378"/>
<accession>B8FAY5</accession>
<dbReference type="EMBL" id="CP001322">
    <property type="protein sequence ID" value="ACL04071.1"/>
    <property type="molecule type" value="Genomic_DNA"/>
</dbReference>
<dbReference type="eggNOG" id="ENOG50301YF">
    <property type="taxonomic scope" value="Bacteria"/>
</dbReference>
<evidence type="ECO:0008006" key="3">
    <source>
        <dbReference type="Google" id="ProtNLM"/>
    </source>
</evidence>
<dbReference type="AlphaFoldDB" id="B8FAY5"/>